<dbReference type="GO" id="GO:0009063">
    <property type="term" value="P:amino acid catabolic process"/>
    <property type="evidence" value="ECO:0007669"/>
    <property type="project" value="InterPro"/>
</dbReference>
<gene>
    <name evidence="5" type="ORF">CRP01_27235</name>
</gene>
<proteinExistence type="predicted"/>
<sequence length="386" mass="41868">MRIAKVEAFWLRCPIPEAKQHRSDYGLLTAFDMTLVVITTESGLQGFGEAKAAVGSSGVCASIVSCVENELAPILIGQDARNINELWERMYNGVRDHYAIKRGRVFPILGNRGLTVSAMSGVDMALWDILGKSLNVPVVQLLGGAIRDRMEAYASGGWAGADAIGEQLLGYTAKGFKAIKMRVGVMDETVDYSIERVKAAREALGPDIKIMADAHGTFSVPEAKRFCRGVEDCNLYWMEEPISPDNKKGTAEVRAMTTIPIAAGESEFTRFNIRELIELSAVDVIQPDSAIMGGITESWRVAALAAAYQLELAPHCWGSALSFMAGVNIAFASPSAVVIEFSSGGNPMMYDLVEEQIQAVDGQILAPTDPGLGMTVNWDFVKEYKQ</sequence>
<name>A0A2D0N4N3_FLAN2</name>
<dbReference type="GO" id="GO:0016836">
    <property type="term" value="F:hydro-lyase activity"/>
    <property type="evidence" value="ECO:0007669"/>
    <property type="project" value="TreeGrafter"/>
</dbReference>
<comment type="caution">
    <text evidence="5">The sequence shown here is derived from an EMBL/GenBank/DDBJ whole genome shotgun (WGS) entry which is preliminary data.</text>
</comment>
<dbReference type="InterPro" id="IPR013341">
    <property type="entry name" value="Mandelate_racemase_N_dom"/>
</dbReference>
<dbReference type="Gene3D" id="3.20.20.120">
    <property type="entry name" value="Enolase-like C-terminal domain"/>
    <property type="match status" value="1"/>
</dbReference>
<dbReference type="GO" id="GO:0016854">
    <property type="term" value="F:racemase and epimerase activity"/>
    <property type="evidence" value="ECO:0007669"/>
    <property type="project" value="UniProtKB-ARBA"/>
</dbReference>
<accession>A0A2D0N4N3</accession>
<dbReference type="EMBL" id="PDUD01000032">
    <property type="protein sequence ID" value="PHN03455.1"/>
    <property type="molecule type" value="Genomic_DNA"/>
</dbReference>
<reference evidence="5 6" key="1">
    <citation type="submission" date="2017-10" db="EMBL/GenBank/DDBJ databases">
        <title>The draft genome sequence of Lewinella nigricans NBRC 102662.</title>
        <authorList>
            <person name="Wang K."/>
        </authorList>
    </citation>
    <scope>NUCLEOTIDE SEQUENCE [LARGE SCALE GENOMIC DNA]</scope>
    <source>
        <strain evidence="5 6">NBRC 102662</strain>
    </source>
</reference>
<dbReference type="SFLD" id="SFLDG00179">
    <property type="entry name" value="mandelate_racemase"/>
    <property type="match status" value="1"/>
</dbReference>
<dbReference type="AlphaFoldDB" id="A0A2D0N4N3"/>
<dbReference type="GO" id="GO:0000287">
    <property type="term" value="F:magnesium ion binding"/>
    <property type="evidence" value="ECO:0007669"/>
    <property type="project" value="TreeGrafter"/>
</dbReference>
<dbReference type="SUPFAM" id="SSF54826">
    <property type="entry name" value="Enolase N-terminal domain-like"/>
    <property type="match status" value="1"/>
</dbReference>
<dbReference type="InterPro" id="IPR029017">
    <property type="entry name" value="Enolase-like_N"/>
</dbReference>
<feature type="domain" description="Mandelate racemase/muconate lactonizing enzyme C-terminal" evidence="4">
    <location>
        <begin position="161"/>
        <end position="260"/>
    </location>
</feature>
<dbReference type="InterPro" id="IPR046945">
    <property type="entry name" value="RHMD-like"/>
</dbReference>
<evidence type="ECO:0000259" key="4">
    <source>
        <dbReference type="SMART" id="SM00922"/>
    </source>
</evidence>
<dbReference type="InterPro" id="IPR018110">
    <property type="entry name" value="Mandel_Rmase/mucon_lact_enz_CS"/>
</dbReference>
<evidence type="ECO:0000313" key="5">
    <source>
        <dbReference type="EMBL" id="PHN03455.1"/>
    </source>
</evidence>
<evidence type="ECO:0000256" key="3">
    <source>
        <dbReference type="ARBA" id="ARBA00022842"/>
    </source>
</evidence>
<protein>
    <submittedName>
        <fullName evidence="5">Enolase</fullName>
    </submittedName>
</protein>
<dbReference type="CDD" id="cd03316">
    <property type="entry name" value="MR_like"/>
    <property type="match status" value="1"/>
</dbReference>
<dbReference type="InterPro" id="IPR013342">
    <property type="entry name" value="Mandelate_racemase_C"/>
</dbReference>
<dbReference type="PANTHER" id="PTHR13794">
    <property type="entry name" value="ENOLASE SUPERFAMILY, MANDELATE RACEMASE"/>
    <property type="match status" value="1"/>
</dbReference>
<keyword evidence="3" id="KW-0460">Magnesium</keyword>
<evidence type="ECO:0000256" key="1">
    <source>
        <dbReference type="ARBA" id="ARBA00001946"/>
    </source>
</evidence>
<evidence type="ECO:0000313" key="6">
    <source>
        <dbReference type="Proteomes" id="UP000223913"/>
    </source>
</evidence>
<dbReference type="InterPro" id="IPR029065">
    <property type="entry name" value="Enolase_C-like"/>
</dbReference>
<dbReference type="SFLD" id="SFLDS00001">
    <property type="entry name" value="Enolase"/>
    <property type="match status" value="1"/>
</dbReference>
<organism evidence="5 6">
    <name type="scientific">Flavilitoribacter nigricans (strain ATCC 23147 / DSM 23189 / NBRC 102662 / NCIMB 1420 / SS-2)</name>
    <name type="common">Lewinella nigricans</name>
    <dbReference type="NCBI Taxonomy" id="1122177"/>
    <lineage>
        <taxon>Bacteria</taxon>
        <taxon>Pseudomonadati</taxon>
        <taxon>Bacteroidota</taxon>
        <taxon>Saprospiria</taxon>
        <taxon>Saprospirales</taxon>
        <taxon>Lewinellaceae</taxon>
        <taxon>Flavilitoribacter</taxon>
    </lineage>
</organism>
<dbReference type="PROSITE" id="PS00909">
    <property type="entry name" value="MR_MLE_2"/>
    <property type="match status" value="1"/>
</dbReference>
<dbReference type="PANTHER" id="PTHR13794:SF58">
    <property type="entry name" value="MITOCHONDRIAL ENOLASE SUPERFAMILY MEMBER 1"/>
    <property type="match status" value="1"/>
</dbReference>
<dbReference type="PROSITE" id="PS00908">
    <property type="entry name" value="MR_MLE_1"/>
    <property type="match status" value="1"/>
</dbReference>
<dbReference type="Proteomes" id="UP000223913">
    <property type="component" value="Unassembled WGS sequence"/>
</dbReference>
<dbReference type="SMART" id="SM00922">
    <property type="entry name" value="MR_MLE"/>
    <property type="match status" value="1"/>
</dbReference>
<evidence type="ECO:0000256" key="2">
    <source>
        <dbReference type="ARBA" id="ARBA00022723"/>
    </source>
</evidence>
<dbReference type="Pfam" id="PF02746">
    <property type="entry name" value="MR_MLE_N"/>
    <property type="match status" value="1"/>
</dbReference>
<dbReference type="Gene3D" id="3.30.390.10">
    <property type="entry name" value="Enolase-like, N-terminal domain"/>
    <property type="match status" value="1"/>
</dbReference>
<dbReference type="RefSeq" id="WP_099153291.1">
    <property type="nucleotide sequence ID" value="NZ_PDUD01000032.1"/>
</dbReference>
<dbReference type="GO" id="GO:0016052">
    <property type="term" value="P:carbohydrate catabolic process"/>
    <property type="evidence" value="ECO:0007669"/>
    <property type="project" value="TreeGrafter"/>
</dbReference>
<dbReference type="InterPro" id="IPR036849">
    <property type="entry name" value="Enolase-like_C_sf"/>
</dbReference>
<dbReference type="SUPFAM" id="SSF51604">
    <property type="entry name" value="Enolase C-terminal domain-like"/>
    <property type="match status" value="1"/>
</dbReference>
<keyword evidence="2" id="KW-0479">Metal-binding</keyword>
<dbReference type="OrthoDB" id="9796450at2"/>
<keyword evidence="6" id="KW-1185">Reference proteome</keyword>
<dbReference type="Pfam" id="PF13378">
    <property type="entry name" value="MR_MLE_C"/>
    <property type="match status" value="1"/>
</dbReference>
<comment type="cofactor">
    <cofactor evidence="1">
        <name>Mg(2+)</name>
        <dbReference type="ChEBI" id="CHEBI:18420"/>
    </cofactor>
</comment>